<dbReference type="InterPro" id="IPR021330">
    <property type="entry name" value="DUF2939"/>
</dbReference>
<dbReference type="AlphaFoldDB" id="Q3BV44"/>
<dbReference type="KEGG" id="xcv:XCV1638"/>
<accession>Q3BV44</accession>
<protein>
    <submittedName>
        <fullName evidence="1">Putative secreted protein</fullName>
    </submittedName>
</protein>
<dbReference type="Pfam" id="PF11159">
    <property type="entry name" value="DUF2939"/>
    <property type="match status" value="1"/>
</dbReference>
<dbReference type="Proteomes" id="UP000007069">
    <property type="component" value="Chromosome"/>
</dbReference>
<reference evidence="1 2" key="1">
    <citation type="journal article" date="2005" name="J. Bacteriol.">
        <title>Insights into genome plasticity and pathogenicity of the plant pathogenic Bacterium Xanthomonas campestris pv. vesicatoria revealed by the complete genome sequence.</title>
        <authorList>
            <person name="Thieme F."/>
            <person name="Koebnik R."/>
            <person name="Bekel T."/>
            <person name="Berger C."/>
            <person name="Boch J."/>
            <person name="Buettner D."/>
            <person name="Caldana C."/>
            <person name="Gaigalat L."/>
            <person name="Goesmann A."/>
            <person name="Kay S."/>
            <person name="Kirchner O."/>
            <person name="Lanz C."/>
            <person name="Linke B."/>
            <person name="McHardy A.C."/>
            <person name="Meyer F."/>
            <person name="Mittenhuber G."/>
            <person name="Nies D.H."/>
            <person name="Niesbach-Kloesgen U."/>
            <person name="Patschkowski T."/>
            <person name="Rueckert C."/>
            <person name="Rupp O."/>
            <person name="Schneicker S."/>
            <person name="Schuster S.C."/>
            <person name="Vorhoelter F.J."/>
            <person name="Weber E."/>
            <person name="Puehler A."/>
            <person name="Bonas U."/>
            <person name="Bartels D."/>
            <person name="Kaiser O."/>
        </authorList>
    </citation>
    <scope>NUCLEOTIDE SEQUENCE [LARGE SCALE GENOMIC DNA]</scope>
    <source>
        <strain evidence="1 2">85-10</strain>
    </source>
</reference>
<evidence type="ECO:0000313" key="2">
    <source>
        <dbReference type="Proteomes" id="UP000007069"/>
    </source>
</evidence>
<dbReference type="eggNOG" id="ENOG5032S7K">
    <property type="taxonomic scope" value="Bacteria"/>
</dbReference>
<dbReference type="HOGENOM" id="CLU_089890_1_0_6"/>
<dbReference type="STRING" id="456327.BJD11_14400"/>
<evidence type="ECO:0000313" key="1">
    <source>
        <dbReference type="EMBL" id="CAJ23309.1"/>
    </source>
</evidence>
<dbReference type="EMBL" id="AM039952">
    <property type="protein sequence ID" value="CAJ23309.1"/>
    <property type="molecule type" value="Genomic_DNA"/>
</dbReference>
<sequence>MHTMRKRWLLLPVLAVVLLAGYVVAGPYLAIRGISQAVANRDAGQLERHVDFPTLRVNLKAQLDDYLVRQAGSSLQSSLLGGFALQLASGIGSAGVDTLVTPLGIGALLQGHSVWNRVTGDTVSADTYAAPAPARPLRGAEQRFESTRRFTATTHTATGAPVVFVLTRQGLRWRLTDIRLPLADAQAGQGR</sequence>
<proteinExistence type="predicted"/>
<organism evidence="2">
    <name type="scientific">Xanthomonas euvesicatoria pv. vesicatoria (strain 85-10)</name>
    <name type="common">Xanthomonas campestris pv. vesicatoria</name>
    <dbReference type="NCBI Taxonomy" id="316273"/>
    <lineage>
        <taxon>Bacteria</taxon>
        <taxon>Pseudomonadati</taxon>
        <taxon>Pseudomonadota</taxon>
        <taxon>Gammaproteobacteria</taxon>
        <taxon>Lysobacterales</taxon>
        <taxon>Lysobacteraceae</taxon>
        <taxon>Xanthomonas</taxon>
    </lineage>
</organism>
<gene>
    <name evidence="1" type="ordered locus">XCV1638</name>
</gene>
<name>Q3BV44_XANE5</name>